<gene>
    <name evidence="1" type="ORF">QFC19_004045</name>
</gene>
<keyword evidence="2" id="KW-1185">Reference proteome</keyword>
<proteinExistence type="predicted"/>
<evidence type="ECO:0000313" key="1">
    <source>
        <dbReference type="EMBL" id="KAJ9104228.1"/>
    </source>
</evidence>
<protein>
    <submittedName>
        <fullName evidence="1">Uncharacterized protein</fullName>
    </submittedName>
</protein>
<organism evidence="1 2">
    <name type="scientific">Naganishia cerealis</name>
    <dbReference type="NCBI Taxonomy" id="610337"/>
    <lineage>
        <taxon>Eukaryota</taxon>
        <taxon>Fungi</taxon>
        <taxon>Dikarya</taxon>
        <taxon>Basidiomycota</taxon>
        <taxon>Agaricomycotina</taxon>
        <taxon>Tremellomycetes</taxon>
        <taxon>Filobasidiales</taxon>
        <taxon>Filobasidiaceae</taxon>
        <taxon>Naganishia</taxon>
    </lineage>
</organism>
<accession>A0ACC2VXT3</accession>
<comment type="caution">
    <text evidence="1">The sequence shown here is derived from an EMBL/GenBank/DDBJ whole genome shotgun (WGS) entry which is preliminary data.</text>
</comment>
<dbReference type="Proteomes" id="UP001241377">
    <property type="component" value="Unassembled WGS sequence"/>
</dbReference>
<reference evidence="1" key="1">
    <citation type="submission" date="2023-04" db="EMBL/GenBank/DDBJ databases">
        <title>Draft Genome sequencing of Naganishia species isolated from polar environments using Oxford Nanopore Technology.</title>
        <authorList>
            <person name="Leo P."/>
            <person name="Venkateswaran K."/>
        </authorList>
    </citation>
    <scope>NUCLEOTIDE SEQUENCE</scope>
    <source>
        <strain evidence="1">MNA-CCFEE 5261</strain>
    </source>
</reference>
<sequence length="588" mass="59621">MMNPFDDRQSIATHDEGDGQSFVSSSTNVIPIAFVPSHPTQASTPAPPPSDAQTALQVARERALVTGRLKVGTTPTPPSGLGSGGQGLGAGLTPTSAIAPSRPARSPDLDLRLVAPAPPPTTGNTMETLLPPDPRSRVSVTTTRSAAPSFLSGHSSASGMMVDPPVIVTSRHVQLGVRQAAEVVNFAAAAVEPFPLSAGRESFRRSRPQSAATALETYAPHGHHQQEDPFSDPPADALPSSSSSLSSSARSSATVTAPGGGGGGGGGADAAYRLQPQRSTATFGEPSPHPQEAGYVATTDAGGGGAATGDLRFSIGSLAASTRYDDGARDSVSTQGTSFVQPVGAIGEARRVLVGVAGGGGGGGGAMGGAPTAWQTRGSFSAFAAAAASTDQEADEAPAEEDYSIPLARPRPGFANDSPHQQQQYGGQGGGGGGGGGRESIMSSRSDDSFLNAIIPPKFTSPYAVTGGELSSPGRKMVGQLQYLPTSMSTDTFASPAAAGKSRTTTTTMGGSMTSPSPSPSKPPPSFPLSRAPTTTMGNAQASESRYTLGLSGFEFQIGDDDDDHVHDDESAREELPPMPLPSRTWSS</sequence>
<dbReference type="EMBL" id="JASBWR010000041">
    <property type="protein sequence ID" value="KAJ9104228.1"/>
    <property type="molecule type" value="Genomic_DNA"/>
</dbReference>
<name>A0ACC2VXT3_9TREE</name>
<evidence type="ECO:0000313" key="2">
    <source>
        <dbReference type="Proteomes" id="UP001241377"/>
    </source>
</evidence>